<keyword evidence="4 6" id="KW-1133">Transmembrane helix</keyword>
<keyword evidence="2 6" id="KW-0812">Transmembrane</keyword>
<name>A0A0K9PP22_ZOSMR</name>
<dbReference type="InterPro" id="IPR003388">
    <property type="entry name" value="Reticulon"/>
</dbReference>
<feature type="transmembrane region" description="Helical" evidence="6">
    <location>
        <begin position="66"/>
        <end position="82"/>
    </location>
</feature>
<feature type="domain" description="Reticulon" evidence="8">
    <location>
        <begin position="56"/>
        <end position="241"/>
    </location>
</feature>
<feature type="compositionally biased region" description="Low complexity" evidence="7">
    <location>
        <begin position="23"/>
        <end position="36"/>
    </location>
</feature>
<evidence type="ECO:0000256" key="5">
    <source>
        <dbReference type="ARBA" id="ARBA00023136"/>
    </source>
</evidence>
<evidence type="ECO:0000313" key="10">
    <source>
        <dbReference type="Proteomes" id="UP000036987"/>
    </source>
</evidence>
<gene>
    <name evidence="9" type="ORF">ZOSMA_196G00440</name>
</gene>
<reference evidence="10" key="1">
    <citation type="journal article" date="2016" name="Nature">
        <title>The genome of the seagrass Zostera marina reveals angiosperm adaptation to the sea.</title>
        <authorList>
            <person name="Olsen J.L."/>
            <person name="Rouze P."/>
            <person name="Verhelst B."/>
            <person name="Lin Y.-C."/>
            <person name="Bayer T."/>
            <person name="Collen J."/>
            <person name="Dattolo E."/>
            <person name="De Paoli E."/>
            <person name="Dittami S."/>
            <person name="Maumus F."/>
            <person name="Michel G."/>
            <person name="Kersting A."/>
            <person name="Lauritano C."/>
            <person name="Lohaus R."/>
            <person name="Toepel M."/>
            <person name="Tonon T."/>
            <person name="Vanneste K."/>
            <person name="Amirebrahimi M."/>
            <person name="Brakel J."/>
            <person name="Bostroem C."/>
            <person name="Chovatia M."/>
            <person name="Grimwood J."/>
            <person name="Jenkins J.W."/>
            <person name="Jueterbock A."/>
            <person name="Mraz A."/>
            <person name="Stam W.T."/>
            <person name="Tice H."/>
            <person name="Bornberg-Bauer E."/>
            <person name="Green P.J."/>
            <person name="Pearson G.A."/>
            <person name="Procaccini G."/>
            <person name="Duarte C.M."/>
            <person name="Schmutz J."/>
            <person name="Reusch T.B.H."/>
            <person name="Van de Peer Y."/>
        </authorList>
    </citation>
    <scope>NUCLEOTIDE SEQUENCE [LARGE SCALE GENOMIC DNA]</scope>
    <source>
        <strain evidence="10">cv. Finnish</strain>
    </source>
</reference>
<protein>
    <recommendedName>
        <fullName evidence="6">Reticulon-like protein</fullName>
    </recommendedName>
</protein>
<evidence type="ECO:0000256" key="4">
    <source>
        <dbReference type="ARBA" id="ARBA00022989"/>
    </source>
</evidence>
<dbReference type="InterPro" id="IPR045064">
    <property type="entry name" value="Reticulon-like"/>
</dbReference>
<feature type="transmembrane region" description="Helical" evidence="6">
    <location>
        <begin position="183"/>
        <end position="201"/>
    </location>
</feature>
<dbReference type="GO" id="GO:0009617">
    <property type="term" value="P:response to bacterium"/>
    <property type="evidence" value="ECO:0007669"/>
    <property type="project" value="InterPro"/>
</dbReference>
<dbReference type="GO" id="GO:0005789">
    <property type="term" value="C:endoplasmic reticulum membrane"/>
    <property type="evidence" value="ECO:0007669"/>
    <property type="project" value="UniProtKB-SubCell"/>
</dbReference>
<dbReference type="Proteomes" id="UP000036987">
    <property type="component" value="Unassembled WGS sequence"/>
</dbReference>
<dbReference type="PANTHER" id="PTHR10994:SF67">
    <property type="entry name" value="RETICULON-LIKE PROTEIN B16"/>
    <property type="match status" value="1"/>
</dbReference>
<evidence type="ECO:0000256" key="3">
    <source>
        <dbReference type="ARBA" id="ARBA00022824"/>
    </source>
</evidence>
<keyword evidence="3 6" id="KW-0256">Endoplasmic reticulum</keyword>
<dbReference type="OMA" id="IHRQFSK"/>
<evidence type="ECO:0000313" key="9">
    <source>
        <dbReference type="EMBL" id="KMZ70694.1"/>
    </source>
</evidence>
<comment type="caution">
    <text evidence="9">The sequence shown here is derived from an EMBL/GenBank/DDBJ whole genome shotgun (WGS) entry which is preliminary data.</text>
</comment>
<dbReference type="Pfam" id="PF02453">
    <property type="entry name" value="Reticulon"/>
    <property type="match status" value="1"/>
</dbReference>
<dbReference type="PROSITE" id="PS50845">
    <property type="entry name" value="RETICULON"/>
    <property type="match status" value="1"/>
</dbReference>
<organism evidence="9 10">
    <name type="scientific">Zostera marina</name>
    <name type="common">Eelgrass</name>
    <dbReference type="NCBI Taxonomy" id="29655"/>
    <lineage>
        <taxon>Eukaryota</taxon>
        <taxon>Viridiplantae</taxon>
        <taxon>Streptophyta</taxon>
        <taxon>Embryophyta</taxon>
        <taxon>Tracheophyta</taxon>
        <taxon>Spermatophyta</taxon>
        <taxon>Magnoliopsida</taxon>
        <taxon>Liliopsida</taxon>
        <taxon>Zosteraceae</taxon>
        <taxon>Zostera</taxon>
    </lineage>
</organism>
<accession>A0A0K9PP22</accession>
<dbReference type="PANTHER" id="PTHR10994">
    <property type="entry name" value="RETICULON"/>
    <property type="match status" value="1"/>
</dbReference>
<feature type="transmembrane region" description="Helical" evidence="6">
    <location>
        <begin position="88"/>
        <end position="106"/>
    </location>
</feature>
<dbReference type="EMBL" id="LFYR01000718">
    <property type="protein sequence ID" value="KMZ70694.1"/>
    <property type="molecule type" value="Genomic_DNA"/>
</dbReference>
<feature type="region of interest" description="Disordered" evidence="7">
    <location>
        <begin position="1"/>
        <end position="37"/>
    </location>
</feature>
<evidence type="ECO:0000256" key="7">
    <source>
        <dbReference type="SAM" id="MobiDB-lite"/>
    </source>
</evidence>
<dbReference type="OrthoDB" id="567788at2759"/>
<evidence type="ECO:0000256" key="1">
    <source>
        <dbReference type="ARBA" id="ARBA00004477"/>
    </source>
</evidence>
<evidence type="ECO:0000256" key="2">
    <source>
        <dbReference type="ARBA" id="ARBA00022692"/>
    </source>
</evidence>
<proteinExistence type="predicted"/>
<dbReference type="STRING" id="29655.A0A0K9PP22"/>
<comment type="subcellular location">
    <subcellularLocation>
        <location evidence="1 6">Endoplasmic reticulum membrane</location>
        <topology evidence="1 6">Multi-pass membrane protein</topology>
    </subcellularLocation>
</comment>
<sequence length="241" mass="27289">MDDNSKQENYLQENNHGGDHTNSASSSSSTPSGSSSRYRLFGRQRSVHQIMGGGKAADVIMWKQRWLTFGVLVLVTFFYLLVEWSGLSLLSIASDIFLVLVIIQFLRANSASFLKKQLQPLPELVLSEEMVNDAAVSFRAKFNNILIMAHDITIGKDIRLFLQVVICLWFLSVIASFLSFFTIVYIGSVVAITVPALYNRYEKHVDKYISMVHQNISKHYKIVDESVISRLPRSFSKKKDA</sequence>
<evidence type="ECO:0000259" key="8">
    <source>
        <dbReference type="PROSITE" id="PS50845"/>
    </source>
</evidence>
<feature type="transmembrane region" description="Helical" evidence="6">
    <location>
        <begin position="158"/>
        <end position="177"/>
    </location>
</feature>
<keyword evidence="5 6" id="KW-0472">Membrane</keyword>
<keyword evidence="10" id="KW-1185">Reference proteome</keyword>
<dbReference type="AlphaFoldDB" id="A0A0K9PP22"/>
<evidence type="ECO:0000256" key="6">
    <source>
        <dbReference type="RuleBase" id="RU363132"/>
    </source>
</evidence>